<evidence type="ECO:0000313" key="4">
    <source>
        <dbReference type="Proteomes" id="UP000483802"/>
    </source>
</evidence>
<feature type="region of interest" description="Disordered" evidence="1">
    <location>
        <begin position="78"/>
        <end position="101"/>
    </location>
</feature>
<dbReference type="AlphaFoldDB" id="A0A6L6X2Y1"/>
<sequence>MTHMTTRAPRPRVSRGVKRFWLGALLVVAGSVVVTLFGYVGHSRVLRLQEHGVFVRGTVVAVTTDGDGRTRSLTVRFRPSAGGGPVTAELPTSPPLPKAEEGRPIDVVYHTDDTSDVLTKAQVRNEEPDLNPLSVSGLLVIGGGLFVVASAAWRPRRR</sequence>
<organism evidence="3 4">
    <name type="scientific">Streptomyces typhae</name>
    <dbReference type="NCBI Taxonomy" id="2681492"/>
    <lineage>
        <taxon>Bacteria</taxon>
        <taxon>Bacillati</taxon>
        <taxon>Actinomycetota</taxon>
        <taxon>Actinomycetes</taxon>
        <taxon>Kitasatosporales</taxon>
        <taxon>Streptomycetaceae</taxon>
        <taxon>Streptomyces</taxon>
    </lineage>
</organism>
<keyword evidence="2" id="KW-0812">Transmembrane</keyword>
<comment type="caution">
    <text evidence="3">The sequence shown here is derived from an EMBL/GenBank/DDBJ whole genome shotgun (WGS) entry which is preliminary data.</text>
</comment>
<evidence type="ECO:0000256" key="2">
    <source>
        <dbReference type="SAM" id="Phobius"/>
    </source>
</evidence>
<feature type="transmembrane region" description="Helical" evidence="2">
    <location>
        <begin position="20"/>
        <end position="40"/>
    </location>
</feature>
<keyword evidence="4" id="KW-1185">Reference proteome</keyword>
<evidence type="ECO:0000313" key="3">
    <source>
        <dbReference type="EMBL" id="MVO88175.1"/>
    </source>
</evidence>
<protein>
    <submittedName>
        <fullName evidence="3">DUF3592 domain-containing protein</fullName>
    </submittedName>
</protein>
<accession>A0A6L6X2Y1</accession>
<dbReference type="RefSeq" id="WP_157167653.1">
    <property type="nucleotide sequence ID" value="NZ_WPNZ01000015.1"/>
</dbReference>
<proteinExistence type="predicted"/>
<dbReference type="EMBL" id="WPNZ01000015">
    <property type="protein sequence ID" value="MVO88175.1"/>
    <property type="molecule type" value="Genomic_DNA"/>
</dbReference>
<feature type="transmembrane region" description="Helical" evidence="2">
    <location>
        <begin position="133"/>
        <end position="153"/>
    </location>
</feature>
<gene>
    <name evidence="3" type="ORF">GPA10_26305</name>
</gene>
<evidence type="ECO:0000256" key="1">
    <source>
        <dbReference type="SAM" id="MobiDB-lite"/>
    </source>
</evidence>
<dbReference type="Proteomes" id="UP000483802">
    <property type="component" value="Unassembled WGS sequence"/>
</dbReference>
<reference evidence="3 4" key="1">
    <citation type="submission" date="2019-11" db="EMBL/GenBank/DDBJ databases">
        <title>Streptomyces typhae sp. nov., a novel endophytic actinomycete isolated from the root of cattail pollen (Typha angustifolia L.).</title>
        <authorList>
            <person name="Peng C."/>
        </authorList>
    </citation>
    <scope>NUCLEOTIDE SEQUENCE [LARGE SCALE GENOMIC DNA]</scope>
    <source>
        <strain evidence="4">p1417</strain>
    </source>
</reference>
<name>A0A6L6X2Y1_9ACTN</name>
<keyword evidence="2" id="KW-1133">Transmembrane helix</keyword>
<keyword evidence="2" id="KW-0472">Membrane</keyword>